<evidence type="ECO:0000313" key="1">
    <source>
        <dbReference type="EMBL" id="NEX80209.1"/>
    </source>
</evidence>
<dbReference type="EMBL" id="JAAIUV010000035">
    <property type="protein sequence ID" value="NEX80209.1"/>
    <property type="molecule type" value="Genomic_DNA"/>
</dbReference>
<name>A0A6B3TV39_9BACI</name>
<dbReference type="Proteomes" id="UP000481621">
    <property type="component" value="Unassembled WGS sequence"/>
</dbReference>
<dbReference type="RefSeq" id="WP_163252658.1">
    <property type="nucleotide sequence ID" value="NZ_JAAIUV010000035.1"/>
</dbReference>
<sequence length="171" mass="19990">MANKLKNLKLSPPTKEFIEHILMKKFKAIEIPLYSIHPDDYKNDDEVDESKIYKLFTITNPDILNKICNNEEKEIFEDERNDKTEIDVPRDEITNNNLIDEHNKGYRISIVLESEDGIHVSHAGVYGFSEYLTMYLVALIGLPKREMVLNNVNDRGFQFNLECLKKHNFIS</sequence>
<evidence type="ECO:0000313" key="2">
    <source>
        <dbReference type="Proteomes" id="UP000481621"/>
    </source>
</evidence>
<proteinExistence type="predicted"/>
<organism evidence="1 2">
    <name type="scientific">Neobacillus thermocopriae</name>
    <dbReference type="NCBI Taxonomy" id="1215031"/>
    <lineage>
        <taxon>Bacteria</taxon>
        <taxon>Bacillati</taxon>
        <taxon>Bacillota</taxon>
        <taxon>Bacilli</taxon>
        <taxon>Bacillales</taxon>
        <taxon>Bacillaceae</taxon>
        <taxon>Neobacillus</taxon>
    </lineage>
</organism>
<comment type="caution">
    <text evidence="1">The sequence shown here is derived from an EMBL/GenBank/DDBJ whole genome shotgun (WGS) entry which is preliminary data.</text>
</comment>
<accession>A0A6B3TV39</accession>
<reference evidence="1" key="1">
    <citation type="submission" date="2020-02" db="EMBL/GenBank/DDBJ databases">
        <title>Bacillus sedimentmangrovi sp. nov., isolated from sediment of the mangrove ecosystem.</title>
        <authorList>
            <person name="Liu G."/>
        </authorList>
    </citation>
    <scope>NUCLEOTIDE SEQUENCE [LARGE SCALE GENOMIC DNA]</scope>
    <source>
        <strain evidence="1">SgZ-7</strain>
    </source>
</reference>
<keyword evidence="2" id="KW-1185">Reference proteome</keyword>
<protein>
    <submittedName>
        <fullName evidence="1">Uncharacterized protein</fullName>
    </submittedName>
</protein>
<dbReference type="AlphaFoldDB" id="A0A6B3TV39"/>
<gene>
    <name evidence="1" type="ORF">G4Z05_15345</name>
</gene>